<comment type="caution">
    <text evidence="2">The sequence shown here is derived from an EMBL/GenBank/DDBJ whole genome shotgun (WGS) entry which is preliminary data.</text>
</comment>
<reference evidence="2" key="1">
    <citation type="submission" date="2023-10" db="EMBL/GenBank/DDBJ databases">
        <authorList>
            <person name="Chen Y."/>
            <person name="Shah S."/>
            <person name="Dougan E. K."/>
            <person name="Thang M."/>
            <person name="Chan C."/>
        </authorList>
    </citation>
    <scope>NUCLEOTIDE SEQUENCE [LARGE SCALE GENOMIC DNA]</scope>
</reference>
<keyword evidence="1" id="KW-1133">Transmembrane helix</keyword>
<gene>
    <name evidence="2" type="ORF">PCOR1329_LOCUS39151</name>
</gene>
<feature type="transmembrane region" description="Helical" evidence="1">
    <location>
        <begin position="107"/>
        <end position="128"/>
    </location>
</feature>
<feature type="transmembrane region" description="Helical" evidence="1">
    <location>
        <begin position="222"/>
        <end position="240"/>
    </location>
</feature>
<protein>
    <submittedName>
        <fullName evidence="2">Uncharacterized protein</fullName>
    </submittedName>
</protein>
<evidence type="ECO:0000256" key="1">
    <source>
        <dbReference type="SAM" id="Phobius"/>
    </source>
</evidence>
<keyword evidence="3" id="KW-1185">Reference proteome</keyword>
<sequence>MSCFCAGPSLARLLRRTPQYELFPSTEEDAFDMMQGPGFNDDHLSREVSMEISNDPRFFTDSVIDKRLVAFGSLVVVSTLMLENSVDMGFGMRKKMSLETVESTFQLIAFLILMGIALANVVSTYVGVAQPYHSLRLATSGPAGFEASAGYYLNRDITVYRHLAVKCALLSVPWFVLANGFRLVPKFVWDAQDGGPKEHKKSPAEGNKLLVPVPVMLHVESYFFIVLFLLAAIVVWVIHVQHMRAFQDNYDKVWHGTGMSSLLPQVPPPRSKRGRGTGLEASALIRVGLAAARVTTEGGA</sequence>
<keyword evidence="1" id="KW-0472">Membrane</keyword>
<dbReference type="EMBL" id="CAUYUJ010014728">
    <property type="protein sequence ID" value="CAK0845329.1"/>
    <property type="molecule type" value="Genomic_DNA"/>
</dbReference>
<organism evidence="2 3">
    <name type="scientific">Prorocentrum cordatum</name>
    <dbReference type="NCBI Taxonomy" id="2364126"/>
    <lineage>
        <taxon>Eukaryota</taxon>
        <taxon>Sar</taxon>
        <taxon>Alveolata</taxon>
        <taxon>Dinophyceae</taxon>
        <taxon>Prorocentrales</taxon>
        <taxon>Prorocentraceae</taxon>
        <taxon>Prorocentrum</taxon>
    </lineage>
</organism>
<proteinExistence type="predicted"/>
<evidence type="ECO:0000313" key="2">
    <source>
        <dbReference type="EMBL" id="CAK0845329.1"/>
    </source>
</evidence>
<accession>A0ABN9TI22</accession>
<dbReference type="Proteomes" id="UP001189429">
    <property type="component" value="Unassembled WGS sequence"/>
</dbReference>
<feature type="transmembrane region" description="Helical" evidence="1">
    <location>
        <begin position="68"/>
        <end position="86"/>
    </location>
</feature>
<feature type="non-terminal residue" evidence="2">
    <location>
        <position position="300"/>
    </location>
</feature>
<evidence type="ECO:0000313" key="3">
    <source>
        <dbReference type="Proteomes" id="UP001189429"/>
    </source>
</evidence>
<keyword evidence="1" id="KW-0812">Transmembrane</keyword>
<name>A0ABN9TI22_9DINO</name>